<feature type="transmembrane region" description="Helical" evidence="1">
    <location>
        <begin position="273"/>
        <end position="294"/>
    </location>
</feature>
<dbReference type="VEuPathDB" id="PlasmoDB:PRG01_0030100"/>
<evidence type="ECO:0000313" key="3">
    <source>
        <dbReference type="EMBL" id="SOV84092.1"/>
    </source>
</evidence>
<proteinExistence type="predicted"/>
<keyword evidence="1" id="KW-0472">Membrane</keyword>
<gene>
    <name evidence="3" type="ORF">PRG01_0030100</name>
</gene>
<organism evidence="3 4">
    <name type="scientific">Plasmodium reichenowi</name>
    <dbReference type="NCBI Taxonomy" id="5854"/>
    <lineage>
        <taxon>Eukaryota</taxon>
        <taxon>Sar</taxon>
        <taxon>Alveolata</taxon>
        <taxon>Apicomplexa</taxon>
        <taxon>Aconoidasida</taxon>
        <taxon>Haemosporida</taxon>
        <taxon>Plasmodiidae</taxon>
        <taxon>Plasmodium</taxon>
        <taxon>Plasmodium (Laverania)</taxon>
    </lineage>
</organism>
<sequence>MKQHYTKILLFVLPLNILVKSSSYLHNKNKPYITPHHTQTNRSLCESDTQSSIYDKDAGMKSVKENFDRQTSQRLREYDERLQDKRQKRKEERDKNIKQIIEKDKMDKSLAQKVEKGCLKCGCGLGGGVLPVWGLVSGLWYATLSQHVTKLATDAGIKKGLQVGLEQIIQIFKNSSRAGEIPTLTVEKMLSSGKFNNGVTLYDMAKHINTMYKEFPRDNYTQFFSIIQGIAEEETCTQFYAQNGTRIAAVAKAFEDGKAAEFAAKTGLLSNTITASVVTILVIVLIMIVIYLILRYLRKKKMKKKAQYTKLLNQ</sequence>
<evidence type="ECO:0000256" key="2">
    <source>
        <dbReference type="SAM" id="SignalP"/>
    </source>
</evidence>
<dbReference type="InterPro" id="IPR006373">
    <property type="entry name" value="VSA_Rifin"/>
</dbReference>
<keyword evidence="1" id="KW-0812">Transmembrane</keyword>
<dbReference type="Proteomes" id="UP000240500">
    <property type="component" value="Unassembled WGS sequence"/>
</dbReference>
<accession>A0A2P9DSU6</accession>
<dbReference type="NCBIfam" id="TIGR01477">
    <property type="entry name" value="RIFIN"/>
    <property type="match status" value="1"/>
</dbReference>
<dbReference type="AlphaFoldDB" id="A0A2P9DSU6"/>
<dbReference type="Pfam" id="PF02009">
    <property type="entry name" value="RIFIN"/>
    <property type="match status" value="1"/>
</dbReference>
<feature type="chain" id="PRO_5015201133" evidence="2">
    <location>
        <begin position="24"/>
        <end position="314"/>
    </location>
</feature>
<reference evidence="3 4" key="1">
    <citation type="submission" date="2016-09" db="EMBL/GenBank/DDBJ databases">
        <authorList>
            <consortium name="Pathogen Informatics"/>
        </authorList>
    </citation>
    <scope>NUCLEOTIDE SEQUENCE [LARGE SCALE GENOMIC DNA]</scope>
</reference>
<dbReference type="EMBL" id="OFAE01000016">
    <property type="protein sequence ID" value="SOV84092.1"/>
    <property type="molecule type" value="Genomic_DNA"/>
</dbReference>
<protein>
    <submittedName>
        <fullName evidence="3">Rifin PIR protein, putative</fullName>
    </submittedName>
</protein>
<keyword evidence="2" id="KW-0732">Signal</keyword>
<name>A0A2P9DSU6_PLARE</name>
<feature type="signal peptide" evidence="2">
    <location>
        <begin position="1"/>
        <end position="23"/>
    </location>
</feature>
<dbReference type="VEuPathDB" id="PlasmoDB:PRCDC_0028800"/>
<evidence type="ECO:0000256" key="1">
    <source>
        <dbReference type="SAM" id="Phobius"/>
    </source>
</evidence>
<keyword evidence="1" id="KW-1133">Transmembrane helix</keyword>
<evidence type="ECO:0000313" key="4">
    <source>
        <dbReference type="Proteomes" id="UP000240500"/>
    </source>
</evidence>